<accession>A0A7X2NHW6</accession>
<dbReference type="GO" id="GO:0005886">
    <property type="term" value="C:plasma membrane"/>
    <property type="evidence" value="ECO:0007669"/>
    <property type="project" value="UniProtKB-SubCell"/>
</dbReference>
<feature type="domain" description="ABC transmembrane type-1" evidence="9">
    <location>
        <begin position="15"/>
        <end position="210"/>
    </location>
</feature>
<dbReference type="SUPFAM" id="SSF161098">
    <property type="entry name" value="MetI-like"/>
    <property type="match status" value="1"/>
</dbReference>
<keyword evidence="3 8" id="KW-0813">Transport</keyword>
<evidence type="ECO:0000256" key="3">
    <source>
        <dbReference type="ARBA" id="ARBA00022448"/>
    </source>
</evidence>
<feature type="transmembrane region" description="Helical" evidence="8">
    <location>
        <begin position="54"/>
        <end position="78"/>
    </location>
</feature>
<dbReference type="RefSeq" id="WP_154470546.1">
    <property type="nucleotide sequence ID" value="NZ_DBEWUL010000008.1"/>
</dbReference>
<protein>
    <submittedName>
        <fullName evidence="10">ABC transporter permease</fullName>
    </submittedName>
</protein>
<dbReference type="PROSITE" id="PS50928">
    <property type="entry name" value="ABC_TM1"/>
    <property type="match status" value="1"/>
</dbReference>
<proteinExistence type="inferred from homology"/>
<dbReference type="Pfam" id="PF00528">
    <property type="entry name" value="BPD_transp_1"/>
    <property type="match status" value="1"/>
</dbReference>
<dbReference type="InterPro" id="IPR051322">
    <property type="entry name" value="AA_ABC_Transporter_Permease"/>
</dbReference>
<keyword evidence="11" id="KW-1185">Reference proteome</keyword>
<evidence type="ECO:0000256" key="1">
    <source>
        <dbReference type="ARBA" id="ARBA00004651"/>
    </source>
</evidence>
<keyword evidence="6 8" id="KW-1133">Transmembrane helix</keyword>
<dbReference type="InterPro" id="IPR000515">
    <property type="entry name" value="MetI-like"/>
</dbReference>
<keyword evidence="7 8" id="KW-0472">Membrane</keyword>
<comment type="similarity">
    <text evidence="2">Belongs to the binding-protein-dependent transport system permease family. CysTW subfamily.</text>
</comment>
<feature type="transmembrane region" description="Helical" evidence="8">
    <location>
        <begin position="20"/>
        <end position="42"/>
    </location>
</feature>
<keyword evidence="5 8" id="KW-0812">Transmembrane</keyword>
<evidence type="ECO:0000256" key="6">
    <source>
        <dbReference type="ARBA" id="ARBA00022989"/>
    </source>
</evidence>
<feature type="transmembrane region" description="Helical" evidence="8">
    <location>
        <begin position="148"/>
        <end position="170"/>
    </location>
</feature>
<evidence type="ECO:0000259" key="9">
    <source>
        <dbReference type="PROSITE" id="PS50928"/>
    </source>
</evidence>
<feature type="transmembrane region" description="Helical" evidence="8">
    <location>
        <begin position="190"/>
        <end position="209"/>
    </location>
</feature>
<dbReference type="Gene3D" id="1.10.3720.10">
    <property type="entry name" value="MetI-like"/>
    <property type="match status" value="1"/>
</dbReference>
<evidence type="ECO:0000256" key="2">
    <source>
        <dbReference type="ARBA" id="ARBA00007069"/>
    </source>
</evidence>
<dbReference type="EMBL" id="VUMD01000001">
    <property type="protein sequence ID" value="MSS35130.1"/>
    <property type="molecule type" value="Genomic_DNA"/>
</dbReference>
<dbReference type="GO" id="GO:0048473">
    <property type="term" value="P:D-methionine transmembrane transport"/>
    <property type="evidence" value="ECO:0007669"/>
    <property type="project" value="TreeGrafter"/>
</dbReference>
<dbReference type="CDD" id="cd06261">
    <property type="entry name" value="TM_PBP2"/>
    <property type="match status" value="1"/>
</dbReference>
<gene>
    <name evidence="10" type="ORF">FYJ39_00685</name>
</gene>
<name>A0A7X2NHW6_9CLOT</name>
<comment type="subcellular location">
    <subcellularLocation>
        <location evidence="1 8">Cell membrane</location>
        <topology evidence="1 8">Multi-pass membrane protein</topology>
    </subcellularLocation>
</comment>
<sequence>MQLDGTTMNMLIKGIGETAYMVALSSFLAYVIGIPLGIALVVTDGEGIHPVPIFNKALGLIINLLRSVPFIILLIMVIPVTRVIVGKIIGCNATVVPLVIAAAPYIARMVESSLKEVDGGVVEAAKSMGASTWQIVVKVLLPEAKPSLLVGAAISITTILGYSAMAGFTGGGGLGDIAIRYGYHRYQTNMMLITVALLVIIVQLIQEVFMRMSRKSDKRIR</sequence>
<dbReference type="FunFam" id="1.10.3720.10:FF:000002">
    <property type="entry name" value="D-methionine ABC transporter permease MetI"/>
    <property type="match status" value="1"/>
</dbReference>
<evidence type="ECO:0000313" key="10">
    <source>
        <dbReference type="EMBL" id="MSS35130.1"/>
    </source>
</evidence>
<dbReference type="Proteomes" id="UP000429958">
    <property type="component" value="Unassembled WGS sequence"/>
</dbReference>
<dbReference type="PANTHER" id="PTHR30450">
    <property type="entry name" value="ABC TRANSPORTER PERMEASE"/>
    <property type="match status" value="1"/>
</dbReference>
<evidence type="ECO:0000256" key="8">
    <source>
        <dbReference type="RuleBase" id="RU363032"/>
    </source>
</evidence>
<evidence type="ECO:0000313" key="11">
    <source>
        <dbReference type="Proteomes" id="UP000429958"/>
    </source>
</evidence>
<evidence type="ECO:0000256" key="5">
    <source>
        <dbReference type="ARBA" id="ARBA00022692"/>
    </source>
</evidence>
<evidence type="ECO:0000256" key="4">
    <source>
        <dbReference type="ARBA" id="ARBA00022475"/>
    </source>
</evidence>
<reference evidence="10 11" key="1">
    <citation type="submission" date="2019-08" db="EMBL/GenBank/DDBJ databases">
        <title>In-depth cultivation of the pig gut microbiome towards novel bacterial diversity and tailored functional studies.</title>
        <authorList>
            <person name="Wylensek D."/>
            <person name="Hitch T.C.A."/>
            <person name="Clavel T."/>
        </authorList>
    </citation>
    <scope>NUCLEOTIDE SEQUENCE [LARGE SCALE GENOMIC DNA]</scope>
    <source>
        <strain evidence="10 11">WCA-389-WT-23D1</strain>
    </source>
</reference>
<dbReference type="PANTHER" id="PTHR30450:SF1">
    <property type="entry name" value="D-METHIONINE TRANSPORT SYSTEM PERMEASE PROTEIN METI-RELATED"/>
    <property type="match status" value="1"/>
</dbReference>
<organism evidence="10 11">
    <name type="scientific">Clostridium porci</name>
    <dbReference type="NCBI Taxonomy" id="2605778"/>
    <lineage>
        <taxon>Bacteria</taxon>
        <taxon>Bacillati</taxon>
        <taxon>Bacillota</taxon>
        <taxon>Clostridia</taxon>
        <taxon>Eubacteriales</taxon>
        <taxon>Clostridiaceae</taxon>
        <taxon>Clostridium</taxon>
    </lineage>
</organism>
<evidence type="ECO:0000256" key="7">
    <source>
        <dbReference type="ARBA" id="ARBA00023136"/>
    </source>
</evidence>
<keyword evidence="4" id="KW-1003">Cell membrane</keyword>
<dbReference type="InterPro" id="IPR035906">
    <property type="entry name" value="MetI-like_sf"/>
</dbReference>
<comment type="caution">
    <text evidence="10">The sequence shown here is derived from an EMBL/GenBank/DDBJ whole genome shotgun (WGS) entry which is preliminary data.</text>
</comment>
<dbReference type="AlphaFoldDB" id="A0A7X2NHW6"/>